<dbReference type="STRING" id="358396.CHINAEXTREME_03650"/>
<dbReference type="Proteomes" id="UP000011555">
    <property type="component" value="Unassembled WGS sequence"/>
</dbReference>
<reference evidence="2 3" key="2">
    <citation type="journal article" date="2014" name="PLoS Genet.">
        <title>Phylogenetically driven sequencing of extremely halophilic archaea reveals strategies for static and dynamic osmo-response.</title>
        <authorList>
            <person name="Becker E.A."/>
            <person name="Seitzer P.M."/>
            <person name="Tritt A."/>
            <person name="Larsen D."/>
            <person name="Krusor M."/>
            <person name="Yao A.I."/>
            <person name="Wu D."/>
            <person name="Madern D."/>
            <person name="Eisen J.A."/>
            <person name="Darling A.E."/>
            <person name="Facciotti M.T."/>
        </authorList>
    </citation>
    <scope>NUCLEOTIDE SEQUENCE [LARGE SCALE GENOMIC DNA]</scope>
    <source>
        <strain evidence="2 3">AJ5</strain>
    </source>
</reference>
<proteinExistence type="predicted"/>
<dbReference type="AlphaFoldDB" id="M0LND8"/>
<dbReference type="EMBL" id="CP019285">
    <property type="protein sequence ID" value="APW96918.1"/>
    <property type="molecule type" value="Genomic_DNA"/>
</dbReference>
<gene>
    <name evidence="2" type="ORF">C445_06890</name>
    <name evidence="1" type="ORF">CHINAEXTREME_03650</name>
</gene>
<evidence type="ECO:0000313" key="4">
    <source>
        <dbReference type="Proteomes" id="UP000186547"/>
    </source>
</evidence>
<dbReference type="eggNOG" id="arCOG10686">
    <property type="taxonomic scope" value="Archaea"/>
</dbReference>
<keyword evidence="3" id="KW-1185">Reference proteome</keyword>
<reference evidence="1" key="3">
    <citation type="submission" date="2017-01" db="EMBL/GenBank/DDBJ databases">
        <authorList>
            <person name="Mah S.A."/>
            <person name="Swanson W.J."/>
            <person name="Moy G.W."/>
            <person name="Vacquier V.D."/>
        </authorList>
    </citation>
    <scope>NUCLEOTIDE SEQUENCE</scope>
    <source>
        <strain evidence="1">AJ5</strain>
    </source>
</reference>
<dbReference type="InterPro" id="IPR009409">
    <property type="entry name" value="DUF1059"/>
</dbReference>
<evidence type="ECO:0000313" key="1">
    <source>
        <dbReference type="EMBL" id="APW96918.1"/>
    </source>
</evidence>
<dbReference type="EMBL" id="AOLZ01000031">
    <property type="protein sequence ID" value="EMA34628.1"/>
    <property type="molecule type" value="Genomic_DNA"/>
</dbReference>
<dbReference type="RefSeq" id="WP_007141111.1">
    <property type="nucleotide sequence ID" value="NZ_AOLZ01000031.1"/>
</dbReference>
<protein>
    <submittedName>
        <fullName evidence="1">DUF1059 domain-containing protein</fullName>
    </submittedName>
</protein>
<dbReference type="GeneID" id="30920188"/>
<name>M0LND8_NATLA</name>
<dbReference type="Pfam" id="PF06348">
    <property type="entry name" value="DUF1059"/>
    <property type="match status" value="1"/>
</dbReference>
<dbReference type="Proteomes" id="UP000186547">
    <property type="component" value="Chromosome"/>
</dbReference>
<evidence type="ECO:0000313" key="2">
    <source>
        <dbReference type="EMBL" id="EMA34628.1"/>
    </source>
</evidence>
<evidence type="ECO:0000313" key="3">
    <source>
        <dbReference type="Proteomes" id="UP000011555"/>
    </source>
</evidence>
<organism evidence="2 3">
    <name type="scientific">Natronobacterium lacisalsi AJ5</name>
    <dbReference type="NCBI Taxonomy" id="358396"/>
    <lineage>
        <taxon>Archaea</taxon>
        <taxon>Methanobacteriati</taxon>
        <taxon>Methanobacteriota</taxon>
        <taxon>Stenosarchaea group</taxon>
        <taxon>Halobacteria</taxon>
        <taxon>Halobacteriales</taxon>
        <taxon>Natrialbaceae</taxon>
        <taxon>Natronobacterium</taxon>
    </lineage>
</organism>
<accession>M0LND8</accession>
<dbReference type="KEGG" id="hlc:CHINAEXTREME03650"/>
<reference evidence="1 4" key="1">
    <citation type="journal article" date="2011" name="J. Bacteriol.">
        <title>Genome sequence of Halobiforma lacisalsi AJ5, an extremely halophilic archaeon which harbors a bop gene.</title>
        <authorList>
            <person name="Jiang X."/>
            <person name="Wang S."/>
            <person name="Cheng H."/>
            <person name="Huo Y."/>
            <person name="Zhang X."/>
            <person name="Zhu X."/>
            <person name="Han X."/>
            <person name="Ni P."/>
            <person name="Wu M."/>
        </authorList>
    </citation>
    <scope>NUCLEOTIDE SEQUENCE [LARGE SCALE GENOMIC DNA]</scope>
    <source>
        <strain evidence="1 4">AJ5</strain>
    </source>
</reference>
<sequence length="55" mass="6530">MTYQFECSEGDCEFLLRSSSDEEIDRLVRAHVRMVHGGRIDSADLERETERIERR</sequence>